<dbReference type="GO" id="GO:0009446">
    <property type="term" value="P:putrescine biosynthetic process"/>
    <property type="evidence" value="ECO:0007669"/>
    <property type="project" value="InterPro"/>
</dbReference>
<organism evidence="2">
    <name type="scientific">Cyanothece sp. (strain PCC 7425 / ATCC 29141)</name>
    <dbReference type="NCBI Taxonomy" id="395961"/>
    <lineage>
        <taxon>Bacteria</taxon>
        <taxon>Bacillati</taxon>
        <taxon>Cyanobacteriota</taxon>
        <taxon>Cyanophyceae</taxon>
        <taxon>Gomontiellales</taxon>
        <taxon>Cyanothecaceae</taxon>
        <taxon>Cyanothece</taxon>
    </lineage>
</organism>
<sequence length="358" mass="38780">MANVLRACMTMTSSPADRGYFQPAEWQSHRACWLAFPSHAELWQENLAAAQAEFVQLCRAIADVDPSTGTPRGEQLEILVLDQTGKELASQLLEEVPARFHLLPFGDIWLRDTGPIFLTSAAGTGATVRFQFNGWGQKYELPGDEQVGEQIAKSTGLPDFTIPLIAEGGALEIDGAGTCLTTRQCLLNPNRNPGRTEFELETALKAALGVKKVLWLEEGLLNDHTDGHIDTLARFVAPGVVLCMAPQSQDDPNYVVMRQIEADLKSFTDATDRPLQVCTVPSPGAILDDAGALMPASYMNFYIGNRAVVVPTYGSVFDQIAVATIAQFFPNRRTVGCSAKAILAGGGAFHCITQQQPI</sequence>
<dbReference type="GO" id="GO:0047632">
    <property type="term" value="F:agmatine deiminase activity"/>
    <property type="evidence" value="ECO:0007669"/>
    <property type="project" value="UniProtKB-EC"/>
</dbReference>
<evidence type="ECO:0000313" key="2">
    <source>
        <dbReference type="EMBL" id="ACL44941.1"/>
    </source>
</evidence>
<name>B8HYD8_CYAP4</name>
<accession>B8HYD8</accession>
<evidence type="ECO:0000256" key="1">
    <source>
        <dbReference type="ARBA" id="ARBA00022801"/>
    </source>
</evidence>
<dbReference type="PANTHER" id="PTHR31377:SF0">
    <property type="entry name" value="AGMATINE DEIMINASE-RELATED"/>
    <property type="match status" value="1"/>
</dbReference>
<reference evidence="2" key="1">
    <citation type="submission" date="2009-01" db="EMBL/GenBank/DDBJ databases">
        <title>Complete sequence of chromosome Cyanothece sp. PCC 7425.</title>
        <authorList>
            <consortium name="US DOE Joint Genome Institute"/>
            <person name="Lucas S."/>
            <person name="Copeland A."/>
            <person name="Lapidus A."/>
            <person name="Glavina del Rio T."/>
            <person name="Dalin E."/>
            <person name="Tice H."/>
            <person name="Bruce D."/>
            <person name="Goodwin L."/>
            <person name="Pitluck S."/>
            <person name="Sims D."/>
            <person name="Meineke L."/>
            <person name="Brettin T."/>
            <person name="Detter J.C."/>
            <person name="Han C."/>
            <person name="Larimer F."/>
            <person name="Land M."/>
            <person name="Hauser L."/>
            <person name="Kyrpides N."/>
            <person name="Ovchinnikova G."/>
            <person name="Liberton M."/>
            <person name="Stoeckel J."/>
            <person name="Banerjee A."/>
            <person name="Singh A."/>
            <person name="Page L."/>
            <person name="Sato H."/>
            <person name="Zhao L."/>
            <person name="Sherman L."/>
            <person name="Pakrasi H."/>
            <person name="Richardson P."/>
        </authorList>
    </citation>
    <scope>NUCLEOTIDE SEQUENCE</scope>
    <source>
        <strain evidence="2">PCC 7425</strain>
    </source>
</reference>
<dbReference type="HOGENOM" id="CLU_037682_0_0_3"/>
<dbReference type="EMBL" id="CP001344">
    <property type="protein sequence ID" value="ACL44941.1"/>
    <property type="molecule type" value="Genomic_DNA"/>
</dbReference>
<gene>
    <name evidence="2" type="ordered locus">Cyan7425_2586</name>
</gene>
<dbReference type="KEGG" id="cyn:Cyan7425_2586"/>
<protein>
    <submittedName>
        <fullName evidence="2">Agmatine deiminase</fullName>
        <ecNumber evidence="2">3.5.3.12</ecNumber>
    </submittedName>
</protein>
<dbReference type="EC" id="3.5.3.12" evidence="2"/>
<dbReference type="SUPFAM" id="SSF55909">
    <property type="entry name" value="Pentein"/>
    <property type="match status" value="1"/>
</dbReference>
<dbReference type="PANTHER" id="PTHR31377">
    <property type="entry name" value="AGMATINE DEIMINASE-RELATED"/>
    <property type="match status" value="1"/>
</dbReference>
<dbReference type="eggNOG" id="COG2957">
    <property type="taxonomic scope" value="Bacteria"/>
</dbReference>
<dbReference type="GO" id="GO:0004668">
    <property type="term" value="F:protein-arginine deiminase activity"/>
    <property type="evidence" value="ECO:0007669"/>
    <property type="project" value="InterPro"/>
</dbReference>
<dbReference type="Pfam" id="PF04371">
    <property type="entry name" value="PAD_porph"/>
    <property type="match status" value="1"/>
</dbReference>
<dbReference type="Gene3D" id="3.75.10.10">
    <property type="entry name" value="L-arginine/glycine Amidinotransferase, Chain A"/>
    <property type="match status" value="1"/>
</dbReference>
<dbReference type="STRING" id="395961.Cyan7425_2586"/>
<dbReference type="InterPro" id="IPR007466">
    <property type="entry name" value="Peptidyl-Arg-deiminase_porph"/>
</dbReference>
<dbReference type="AlphaFoldDB" id="B8HYD8"/>
<keyword evidence="1 2" id="KW-0378">Hydrolase</keyword>
<proteinExistence type="predicted"/>